<dbReference type="RefSeq" id="WP_406697407.1">
    <property type="nucleotide sequence ID" value="NZ_CP155447.1"/>
</dbReference>
<sequence>MRRTFALVALASALGPLAAPTPAPAQSPPAPQPTVFTLRPAAAPRPALKYRLVPERHTLVPGNAAIFYHRALQMMLTIRGNDTALAKKPEPGARPESIDERIARWGNVPLDEFPRDEARTGLEPYRRVLNEIELGAIRATCDWEFDLRKEGINLLIPEIQEMRTLARLVKVRARLEILDGKTDEAMRWIQIGLVMGRHVSQGPLVIQALVGVAIDTLMNGCLIDLIQAPGTPSLFWALADRPQPFIDLREALEGERYILEREVPELNELDRGVWSLDEARRFTNELQRKLFSLATGEPIPGTNAALPDLSGSARRLGIAAMAAKIYPEAKRALIAEGRPEATVEAMPIIQVAAIHSFQEYRRLRDETYKWMNLPYWQSFGRADQASVLTQEDKLANPLLTMFRMLTPALNSARLAALRLDRQFDALECVEAIRLHVHAHPGKFPASLEDITDAPVPRDPATGNPFVYKVQGDTATLTAPVPPGGPNHPSYTIDYLLKLAR</sequence>
<gene>
    <name evidence="2" type="ORF">V5E97_00975</name>
</gene>
<reference evidence="2" key="1">
    <citation type="submission" date="2024-05" db="EMBL/GenBank/DDBJ databases">
        <title>Planctomycetes of the genus Singulisphaera possess chitinolytic capabilities.</title>
        <authorList>
            <person name="Ivanova A."/>
        </authorList>
    </citation>
    <scope>NUCLEOTIDE SEQUENCE</scope>
    <source>
        <strain evidence="2">Ch08T</strain>
    </source>
</reference>
<dbReference type="AlphaFoldDB" id="A0AAU7CHB5"/>
<protein>
    <submittedName>
        <fullName evidence="2">Uncharacterized protein</fullName>
    </submittedName>
</protein>
<keyword evidence="1" id="KW-0732">Signal</keyword>
<feature type="chain" id="PRO_5043391842" evidence="1">
    <location>
        <begin position="26"/>
        <end position="500"/>
    </location>
</feature>
<organism evidence="2">
    <name type="scientific">Singulisphaera sp. Ch08</name>
    <dbReference type="NCBI Taxonomy" id="3120278"/>
    <lineage>
        <taxon>Bacteria</taxon>
        <taxon>Pseudomonadati</taxon>
        <taxon>Planctomycetota</taxon>
        <taxon>Planctomycetia</taxon>
        <taxon>Isosphaerales</taxon>
        <taxon>Isosphaeraceae</taxon>
        <taxon>Singulisphaera</taxon>
    </lineage>
</organism>
<name>A0AAU7CHB5_9BACT</name>
<evidence type="ECO:0000313" key="2">
    <source>
        <dbReference type="EMBL" id="XBH04615.1"/>
    </source>
</evidence>
<evidence type="ECO:0000256" key="1">
    <source>
        <dbReference type="SAM" id="SignalP"/>
    </source>
</evidence>
<feature type="signal peptide" evidence="1">
    <location>
        <begin position="1"/>
        <end position="25"/>
    </location>
</feature>
<accession>A0AAU7CHB5</accession>
<dbReference type="EMBL" id="CP155447">
    <property type="protein sequence ID" value="XBH04615.1"/>
    <property type="molecule type" value="Genomic_DNA"/>
</dbReference>
<proteinExistence type="predicted"/>